<dbReference type="Proteomes" id="UP001154061">
    <property type="component" value="Unassembled WGS sequence"/>
</dbReference>
<dbReference type="InterPro" id="IPR049704">
    <property type="entry name" value="Aminotrans_3_PPA_site"/>
</dbReference>
<dbReference type="InterPro" id="IPR050103">
    <property type="entry name" value="Class-III_PLP-dep_AT"/>
</dbReference>
<dbReference type="SUPFAM" id="SSF53383">
    <property type="entry name" value="PLP-dependent transferases"/>
    <property type="match status" value="1"/>
</dbReference>
<keyword evidence="2 6" id="KW-0032">Aminotransferase</keyword>
<comment type="caution">
    <text evidence="6">The sequence shown here is derived from an EMBL/GenBank/DDBJ whole genome shotgun (WGS) entry which is preliminary data.</text>
</comment>
<proteinExistence type="inferred from homology"/>
<dbReference type="Gene3D" id="3.40.640.10">
    <property type="entry name" value="Type I PLP-dependent aspartate aminotransferase-like (Major domain)"/>
    <property type="match status" value="1"/>
</dbReference>
<comment type="cofactor">
    <cofactor evidence="1">
        <name>pyridoxal 5'-phosphate</name>
        <dbReference type="ChEBI" id="CHEBI:597326"/>
    </cofactor>
</comment>
<dbReference type="InterPro" id="IPR015421">
    <property type="entry name" value="PyrdxlP-dep_Trfase_major"/>
</dbReference>
<dbReference type="CDD" id="cd00610">
    <property type="entry name" value="OAT_like"/>
    <property type="match status" value="1"/>
</dbReference>
<comment type="similarity">
    <text evidence="5">Belongs to the class-III pyridoxal-phosphate-dependent aminotransferase family.</text>
</comment>
<evidence type="ECO:0000256" key="1">
    <source>
        <dbReference type="ARBA" id="ARBA00001933"/>
    </source>
</evidence>
<dbReference type="PROSITE" id="PS00600">
    <property type="entry name" value="AA_TRANSFER_CLASS_3"/>
    <property type="match status" value="1"/>
</dbReference>
<sequence>MARQTDTTVTNDGITDQYEEYLMPIWKDLHVPVKRATGCTLEDFEGNEYLDLFSGIAVTNVGHGDDAVVEAAKDQLDEFVHGCTYVHPQGPAAELAERLAEVTPGDLQKTFFCNSGTESVEGAIKLARKYTGSKEVIALEMGFHGRTLGSLALTGNKAYKADMAPTINDVAHTPAPYRYRSPYRDADDETFVERTTADLERVIGTHTADDLAAIVVEPVMGEGGIIVPPTGYLRRLKEIARDHGALLIADEVQSGYGRTGELFASEHYDAVPDILTQAKGIANGLPLGAFTAPAEIADAFDSGDHLSTFGGNPVACAAALATIDRLEDEVTANAREQGAWLSEELAALEAEYDVVGEARGIGLMQGLEFVDPSAGTGPAGIAPEPDAEFAKHVGNYLREQGIVAGVGGYYKNVLRLQPPLSIDREGLERGVAGIRDAIDAELEAGR</sequence>
<dbReference type="PANTHER" id="PTHR11986">
    <property type="entry name" value="AMINOTRANSFERASE CLASS III"/>
    <property type="match status" value="1"/>
</dbReference>
<dbReference type="InterPro" id="IPR015424">
    <property type="entry name" value="PyrdxlP-dep_Trfase"/>
</dbReference>
<dbReference type="EMBL" id="JAMQOT010000002">
    <property type="protein sequence ID" value="MDF9745497.1"/>
    <property type="molecule type" value="Genomic_DNA"/>
</dbReference>
<dbReference type="GO" id="GO:0030170">
    <property type="term" value="F:pyridoxal phosphate binding"/>
    <property type="evidence" value="ECO:0007669"/>
    <property type="project" value="InterPro"/>
</dbReference>
<name>A0A9Q4L2W2_9EURY</name>
<keyword evidence="7" id="KW-1185">Reference proteome</keyword>
<keyword evidence="3" id="KW-0808">Transferase</keyword>
<dbReference type="GO" id="GO:0008483">
    <property type="term" value="F:transaminase activity"/>
    <property type="evidence" value="ECO:0007669"/>
    <property type="project" value="UniProtKB-KW"/>
</dbReference>
<dbReference type="Pfam" id="PF00202">
    <property type="entry name" value="Aminotran_3"/>
    <property type="match status" value="1"/>
</dbReference>
<gene>
    <name evidence="6" type="ORF">NDI89_07850</name>
</gene>
<evidence type="ECO:0000256" key="5">
    <source>
        <dbReference type="RuleBase" id="RU003560"/>
    </source>
</evidence>
<dbReference type="AlphaFoldDB" id="A0A9Q4L2W2"/>
<reference evidence="6" key="1">
    <citation type="submission" date="2022-06" db="EMBL/GenBank/DDBJ databases">
        <title>Natrinema sp. a new haloarchaeum isolate from saline soil.</title>
        <authorList>
            <person name="Strakova D."/>
            <person name="Galisteo C."/>
            <person name="Sanchez-Porro C."/>
            <person name="Ventosa A."/>
        </authorList>
    </citation>
    <scope>NUCLEOTIDE SEQUENCE</scope>
    <source>
        <strain evidence="6">S1CR25-10</strain>
    </source>
</reference>
<dbReference type="RefSeq" id="WP_277520982.1">
    <property type="nucleotide sequence ID" value="NZ_JAMQOT010000002.1"/>
</dbReference>
<evidence type="ECO:0000313" key="6">
    <source>
        <dbReference type="EMBL" id="MDF9745497.1"/>
    </source>
</evidence>
<evidence type="ECO:0000313" key="7">
    <source>
        <dbReference type="Proteomes" id="UP001154061"/>
    </source>
</evidence>
<dbReference type="PANTHER" id="PTHR11986:SF79">
    <property type="entry name" value="ACETYLORNITHINE AMINOTRANSFERASE, MITOCHONDRIAL"/>
    <property type="match status" value="1"/>
</dbReference>
<dbReference type="InterPro" id="IPR005814">
    <property type="entry name" value="Aminotrans_3"/>
</dbReference>
<dbReference type="GO" id="GO:0042802">
    <property type="term" value="F:identical protein binding"/>
    <property type="evidence" value="ECO:0007669"/>
    <property type="project" value="TreeGrafter"/>
</dbReference>
<evidence type="ECO:0000256" key="3">
    <source>
        <dbReference type="ARBA" id="ARBA00022679"/>
    </source>
</evidence>
<dbReference type="FunFam" id="3.40.640.10:FF:000004">
    <property type="entry name" value="Acetylornithine aminotransferase"/>
    <property type="match status" value="1"/>
</dbReference>
<dbReference type="Gene3D" id="3.90.1150.10">
    <property type="entry name" value="Aspartate Aminotransferase, domain 1"/>
    <property type="match status" value="1"/>
</dbReference>
<dbReference type="InterPro" id="IPR015422">
    <property type="entry name" value="PyrdxlP-dep_Trfase_small"/>
</dbReference>
<protein>
    <submittedName>
        <fullName evidence="6">Aspartate aminotransferase family protein</fullName>
    </submittedName>
</protein>
<accession>A0A9Q4L2W2</accession>
<organism evidence="6 7">
    <name type="scientific">Natrinema salsiterrestre</name>
    <dbReference type="NCBI Taxonomy" id="2950540"/>
    <lineage>
        <taxon>Archaea</taxon>
        <taxon>Methanobacteriati</taxon>
        <taxon>Methanobacteriota</taxon>
        <taxon>Stenosarchaea group</taxon>
        <taxon>Halobacteria</taxon>
        <taxon>Halobacteriales</taxon>
        <taxon>Natrialbaceae</taxon>
        <taxon>Natrinema</taxon>
    </lineage>
</organism>
<evidence type="ECO:0000256" key="2">
    <source>
        <dbReference type="ARBA" id="ARBA00022576"/>
    </source>
</evidence>
<evidence type="ECO:0000256" key="4">
    <source>
        <dbReference type="ARBA" id="ARBA00022898"/>
    </source>
</evidence>
<keyword evidence="4 5" id="KW-0663">Pyridoxal phosphate</keyword>